<evidence type="ECO:0000313" key="4">
    <source>
        <dbReference type="Proteomes" id="UP000800097"/>
    </source>
</evidence>
<reference evidence="3" key="1">
    <citation type="journal article" date="2020" name="Stud. Mycol.">
        <title>101 Dothideomycetes genomes: a test case for predicting lifestyles and emergence of pathogens.</title>
        <authorList>
            <person name="Haridas S."/>
            <person name="Albert R."/>
            <person name="Binder M."/>
            <person name="Bloem J."/>
            <person name="Labutti K."/>
            <person name="Salamov A."/>
            <person name="Andreopoulos B."/>
            <person name="Baker S."/>
            <person name="Barry K."/>
            <person name="Bills G."/>
            <person name="Bluhm B."/>
            <person name="Cannon C."/>
            <person name="Castanera R."/>
            <person name="Culley D."/>
            <person name="Daum C."/>
            <person name="Ezra D."/>
            <person name="Gonzalez J."/>
            <person name="Henrissat B."/>
            <person name="Kuo A."/>
            <person name="Liang C."/>
            <person name="Lipzen A."/>
            <person name="Lutzoni F."/>
            <person name="Magnuson J."/>
            <person name="Mondo S."/>
            <person name="Nolan M."/>
            <person name="Ohm R."/>
            <person name="Pangilinan J."/>
            <person name="Park H.-J."/>
            <person name="Ramirez L."/>
            <person name="Alfaro M."/>
            <person name="Sun H."/>
            <person name="Tritt A."/>
            <person name="Yoshinaga Y."/>
            <person name="Zwiers L.-H."/>
            <person name="Turgeon B."/>
            <person name="Goodwin S."/>
            <person name="Spatafora J."/>
            <person name="Crous P."/>
            <person name="Grigoriev I."/>
        </authorList>
    </citation>
    <scope>NUCLEOTIDE SEQUENCE</scope>
    <source>
        <strain evidence="3">CBS 379.55</strain>
    </source>
</reference>
<evidence type="ECO:0000313" key="3">
    <source>
        <dbReference type="EMBL" id="KAF2281229.1"/>
    </source>
</evidence>
<dbReference type="OrthoDB" id="10259622at2759"/>
<dbReference type="RefSeq" id="XP_033658766.1">
    <property type="nucleotide sequence ID" value="XM_033796684.1"/>
</dbReference>
<feature type="region of interest" description="Disordered" evidence="1">
    <location>
        <begin position="92"/>
        <end position="123"/>
    </location>
</feature>
<feature type="compositionally biased region" description="Pro residues" evidence="1">
    <location>
        <begin position="704"/>
        <end position="714"/>
    </location>
</feature>
<feature type="region of interest" description="Disordered" evidence="1">
    <location>
        <begin position="437"/>
        <end position="519"/>
    </location>
</feature>
<feature type="compositionally biased region" description="Low complexity" evidence="1">
    <location>
        <begin position="175"/>
        <end position="185"/>
    </location>
</feature>
<keyword evidence="2" id="KW-1133">Transmembrane helix</keyword>
<feature type="compositionally biased region" description="Low complexity" evidence="1">
    <location>
        <begin position="358"/>
        <end position="372"/>
    </location>
</feature>
<feature type="region of interest" description="Disordered" evidence="1">
    <location>
        <begin position="215"/>
        <end position="245"/>
    </location>
</feature>
<feature type="transmembrane region" description="Helical" evidence="2">
    <location>
        <begin position="553"/>
        <end position="577"/>
    </location>
</feature>
<keyword evidence="2" id="KW-0472">Membrane</keyword>
<feature type="compositionally biased region" description="Polar residues" evidence="1">
    <location>
        <begin position="591"/>
        <end position="603"/>
    </location>
</feature>
<proteinExistence type="predicted"/>
<feature type="compositionally biased region" description="Polar residues" evidence="1">
    <location>
        <begin position="215"/>
        <end position="228"/>
    </location>
</feature>
<accession>A0A6A6K1H8</accession>
<feature type="compositionally biased region" description="Polar residues" evidence="1">
    <location>
        <begin position="348"/>
        <end position="357"/>
    </location>
</feature>
<dbReference type="EMBL" id="ML986484">
    <property type="protein sequence ID" value="KAF2281229.1"/>
    <property type="molecule type" value="Genomic_DNA"/>
</dbReference>
<keyword evidence="4" id="KW-1185">Reference proteome</keyword>
<gene>
    <name evidence="3" type="ORF">EI97DRAFT_409858</name>
</gene>
<feature type="region of interest" description="Disordered" evidence="1">
    <location>
        <begin position="320"/>
        <end position="374"/>
    </location>
</feature>
<dbReference type="AlphaFoldDB" id="A0A6A6K1H8"/>
<feature type="region of interest" description="Disordered" evidence="1">
    <location>
        <begin position="45"/>
        <end position="70"/>
    </location>
</feature>
<sequence>MPAPYDNQPETLPIHLDDAYLPRNETKERSQWELDAQIAARKAMAKRHSRSYTARMSRTKSRKKDIAARPAKPTIDTSFARHKGCLPRQVYPKENDVRTGGSVKRPGWFGVNRSGTNGKGLGIMKGTPQPGTQPEDYITSPHQEPKTADSLMTPMTTGWMDISPSDRPIPIGISLPSDSLPDLSPYQTTRKRSESDATLITPSIIITPAAAMKSSATTNITSEQSQDSKAPPANRSRNGTLDSAGTAFEDVDLDWKSKDRIMSSSTVFEEDEIPLRGAGAHASVLSVDTSVVPTPRRSQGWWNYITTPFEFSRTNSVWTQGGRNGQRTPDIPILPQRFGGVNDPPASPSTYIWSATDKSPSLKSPSLKSPSLNDSPLFPIAFSTAIKVSNVDENELSERSGDQQSETNQPQQAAQQPPINVNIVFHDRRPDVEVHTVDVSRSFPPPPRQSTPASASSSSHKETGNQSNVGASFHGNSLVFPPPPHFEHARAQSASIPNSRTSSPVPSEFKKEKPQKQHRKVFHLADRLPGWLPFGGRARTKKQTKQKSRRKKWCIGCCCCFLILVLLAILIPVLVVVTRRNNSSSNNVPNGTQPPAQNGQQPSIKWLNLTGYPPMPTGISTIAQPEAVEEETGCIAPATAWSCAVPKEGQQAIKPNKPDQPNLRFEIIFENGTIADPSKTRPARRAANAVSAGAFIRSLLLRPRAPPSASPPAPNADHYKFLGETTDGNTGPFEGEETPFFLSFLDLPDAVPSRLLKRQASNITSGIPPPQLNPDGTAAPANLLPEAKGQPLRLFNRGKDNEHYGFFLYYDRSIFLKETVRNFTRGGNPADQDGGSPKEAATVRCTWAQTRFLVQIWTRSQTSKPLLGSSPNAPTNSDFKRPGSFPYPVTVTIDRHGGSATEKMLYCYKMEVDGKIRDLNQNKQFLREDRAFGGNLVRPGGGPVQDVGGVIDGGSGGCRCQWQNWLA</sequence>
<feature type="region of interest" description="Disordered" evidence="1">
    <location>
        <begin position="763"/>
        <end position="783"/>
    </location>
</feature>
<evidence type="ECO:0000256" key="1">
    <source>
        <dbReference type="SAM" id="MobiDB-lite"/>
    </source>
</evidence>
<feature type="compositionally biased region" description="Polar residues" evidence="1">
    <location>
        <begin position="492"/>
        <end position="505"/>
    </location>
</feature>
<organism evidence="3 4">
    <name type="scientific">Westerdykella ornata</name>
    <dbReference type="NCBI Taxonomy" id="318751"/>
    <lineage>
        <taxon>Eukaryota</taxon>
        <taxon>Fungi</taxon>
        <taxon>Dikarya</taxon>
        <taxon>Ascomycota</taxon>
        <taxon>Pezizomycotina</taxon>
        <taxon>Dothideomycetes</taxon>
        <taxon>Pleosporomycetidae</taxon>
        <taxon>Pleosporales</taxon>
        <taxon>Sporormiaceae</taxon>
        <taxon>Westerdykella</taxon>
    </lineage>
</organism>
<feature type="region of interest" description="Disordered" evidence="1">
    <location>
        <begin position="175"/>
        <end position="195"/>
    </location>
</feature>
<dbReference type="GeneID" id="54549859"/>
<feature type="region of interest" description="Disordered" evidence="1">
    <location>
        <begin position="703"/>
        <end position="735"/>
    </location>
</feature>
<evidence type="ECO:0008006" key="5">
    <source>
        <dbReference type="Google" id="ProtNLM"/>
    </source>
</evidence>
<feature type="region of interest" description="Disordered" evidence="1">
    <location>
        <begin position="582"/>
        <end position="603"/>
    </location>
</feature>
<dbReference type="Proteomes" id="UP000800097">
    <property type="component" value="Unassembled WGS sequence"/>
</dbReference>
<name>A0A6A6K1H8_WESOR</name>
<keyword evidence="2" id="KW-0812">Transmembrane</keyword>
<evidence type="ECO:0000256" key="2">
    <source>
        <dbReference type="SAM" id="Phobius"/>
    </source>
</evidence>
<feature type="region of interest" description="Disordered" evidence="1">
    <location>
        <begin position="392"/>
        <end position="417"/>
    </location>
</feature>
<protein>
    <recommendedName>
        <fullName evidence="5">Glycoprotease family protein</fullName>
    </recommendedName>
</protein>